<dbReference type="EMBL" id="JAMXQV010000005">
    <property type="protein sequence ID" value="MCR6483565.1"/>
    <property type="molecule type" value="Genomic_DNA"/>
</dbReference>
<evidence type="ECO:0000313" key="1">
    <source>
        <dbReference type="EMBL" id="MCR6483565.1"/>
    </source>
</evidence>
<dbReference type="Proteomes" id="UP001144096">
    <property type="component" value="Unassembled WGS sequence"/>
</dbReference>
<organism evidence="1 2">
    <name type="scientific">Amycolatopsis iheyensis</name>
    <dbReference type="NCBI Taxonomy" id="2945988"/>
    <lineage>
        <taxon>Bacteria</taxon>
        <taxon>Bacillati</taxon>
        <taxon>Actinomycetota</taxon>
        <taxon>Actinomycetes</taxon>
        <taxon>Pseudonocardiales</taxon>
        <taxon>Pseudonocardiaceae</taxon>
        <taxon>Amycolatopsis</taxon>
    </lineage>
</organism>
<reference evidence="1" key="1">
    <citation type="submission" date="2022-06" db="EMBL/GenBank/DDBJ databases">
        <title>Amycolatopsis iheyaensis sp. nov., a new species of the genus Amycolatopsis isolated from soil in Iheya island, Japan.</title>
        <authorList>
            <person name="Ngamcharungchit C."/>
            <person name="Kanto H."/>
            <person name="Take A."/>
            <person name="Intra B."/>
            <person name="Matsumoto A."/>
            <person name="Panbangred W."/>
            <person name="Inahashi Y."/>
        </authorList>
    </citation>
    <scope>NUCLEOTIDE SEQUENCE</scope>
    <source>
        <strain evidence="1">OK19-0408</strain>
    </source>
</reference>
<proteinExistence type="predicted"/>
<accession>A0A9X2SKM5</accession>
<protein>
    <submittedName>
        <fullName evidence="1">Uncharacterized protein</fullName>
    </submittedName>
</protein>
<keyword evidence="2" id="KW-1185">Reference proteome</keyword>
<sequence>MTLRSDTDRARCTVIGCGREWSYDRLHSPCAEPVATVVTDEDGEGGRLCLAHAEDAARRLAGCTVEYLDRRTAIG</sequence>
<evidence type="ECO:0000313" key="2">
    <source>
        <dbReference type="Proteomes" id="UP001144096"/>
    </source>
</evidence>
<dbReference type="RefSeq" id="WP_257920201.1">
    <property type="nucleotide sequence ID" value="NZ_JAMXQV010000005.1"/>
</dbReference>
<gene>
    <name evidence="1" type="ORF">M8542_12135</name>
</gene>
<comment type="caution">
    <text evidence="1">The sequence shown here is derived from an EMBL/GenBank/DDBJ whole genome shotgun (WGS) entry which is preliminary data.</text>
</comment>
<name>A0A9X2SKM5_9PSEU</name>
<dbReference type="AlphaFoldDB" id="A0A9X2SKM5"/>